<dbReference type="GO" id="GO:0003887">
    <property type="term" value="F:DNA-directed DNA polymerase activity"/>
    <property type="evidence" value="ECO:0007669"/>
    <property type="project" value="InterPro"/>
</dbReference>
<dbReference type="InterPro" id="IPR000525">
    <property type="entry name" value="Initiator_Rep_WH1"/>
</dbReference>
<dbReference type="KEGG" id="nai:NECAME_18066"/>
<proteinExistence type="predicted"/>
<dbReference type="InterPro" id="IPR036390">
    <property type="entry name" value="WH_DNA-bd_sf"/>
</dbReference>
<feature type="domain" description="Initiator Rep protein WH1" evidence="1">
    <location>
        <begin position="356"/>
        <end position="430"/>
    </location>
</feature>
<evidence type="ECO:0000313" key="2">
    <source>
        <dbReference type="EMBL" id="ETN79819.1"/>
    </source>
</evidence>
<dbReference type="Gene3D" id="1.10.10.10">
    <property type="entry name" value="Winged helix-like DNA-binding domain superfamily/Winged helix DNA-binding domain"/>
    <property type="match status" value="4"/>
</dbReference>
<reference evidence="3" key="1">
    <citation type="journal article" date="2014" name="Nat. Genet.">
        <title>Genome of the human hookworm Necator americanus.</title>
        <authorList>
            <person name="Tang Y.T."/>
            <person name="Gao X."/>
            <person name="Rosa B.A."/>
            <person name="Abubucker S."/>
            <person name="Hallsworth-Pepin K."/>
            <person name="Martin J."/>
            <person name="Tyagi R."/>
            <person name="Heizer E."/>
            <person name="Zhang X."/>
            <person name="Bhonagiri-Palsikar V."/>
            <person name="Minx P."/>
            <person name="Warren W.C."/>
            <person name="Wang Q."/>
            <person name="Zhan B."/>
            <person name="Hotez P.J."/>
            <person name="Sternberg P.W."/>
            <person name="Dougall A."/>
            <person name="Gaze S.T."/>
            <person name="Mulvenna J."/>
            <person name="Sotillo J."/>
            <person name="Ranganathan S."/>
            <person name="Rabelo E.M."/>
            <person name="Wilson R.K."/>
            <person name="Felgner P.L."/>
            <person name="Bethony J."/>
            <person name="Hawdon J.M."/>
            <person name="Gasser R.B."/>
            <person name="Loukas A."/>
            <person name="Mitreva M."/>
        </authorList>
    </citation>
    <scope>NUCLEOTIDE SEQUENCE [LARGE SCALE GENOMIC DNA]</scope>
</reference>
<dbReference type="Pfam" id="PF01051">
    <property type="entry name" value="Rep3_N"/>
    <property type="match status" value="2"/>
</dbReference>
<sequence>MKNELVVKDNALINASYNLDLVEQRLILLAIVEARESGKGINANDPLTVHAESYINQFDVHRNGAYKALKDACKDLFARQFSYQEQRGKGVANITSRWVSQIAYVENNATVELIFAPAIIPLITRLEEQFTSYELEQVSRLNSAYAVRLYELLIAWRSTGKTPVIELQDFRKKMGVLDSEYTRSDNFKKWVLEKPIEQINANTDIVVKYEQHKKGKLIHGFSFRFKQKAQPKVEQKIDPKRDPNTPDFFIEMTDTQRHLFAHKLSELPEVGSEYAEIGESAEDFTKRLADMLLEPKKFRMFYPLLEQLGFSSKKIQPTVKQVDQVKTYNIEDHKFIAFDPRGSVHLSSCAFNIARDKSYQSRSEKGNIQHHKPRWVSEIIYVEKEAVVKLIFAPAIIPLITRLEEQFTKYDIEQVSELSTAHAVRLYELLIAWRSTGKTPIIAIQDFREKIGVLDTDYPRMFDFKKRVLEPSIAQINEKTDIKVKVEQHKTGRNISGFSFKFKQKQTAISEKTVSPNRDQNTPDLFTKMTDPQRFLFAHKLSGMPEMSKYSEGTESYEDFAKRIADMLLEPE</sequence>
<dbReference type="InterPro" id="IPR036388">
    <property type="entry name" value="WH-like_DNA-bd_sf"/>
</dbReference>
<accession>W2TE13</accession>
<name>W2TE13_NECAM</name>
<feature type="domain" description="Initiator Rep protein WH1" evidence="1">
    <location>
        <begin position="6"/>
        <end position="153"/>
    </location>
</feature>
<gene>
    <name evidence="2" type="ORF">NECAME_18066</name>
</gene>
<dbReference type="AlphaFoldDB" id="W2TE13"/>
<dbReference type="Proteomes" id="UP000053676">
    <property type="component" value="Unassembled WGS sequence"/>
</dbReference>
<feature type="non-terminal residue" evidence="2">
    <location>
        <position position="572"/>
    </location>
</feature>
<organism evidence="2 3">
    <name type="scientific">Necator americanus</name>
    <name type="common">Human hookworm</name>
    <dbReference type="NCBI Taxonomy" id="51031"/>
    <lineage>
        <taxon>Eukaryota</taxon>
        <taxon>Metazoa</taxon>
        <taxon>Ecdysozoa</taxon>
        <taxon>Nematoda</taxon>
        <taxon>Chromadorea</taxon>
        <taxon>Rhabditida</taxon>
        <taxon>Rhabditina</taxon>
        <taxon>Rhabditomorpha</taxon>
        <taxon>Strongyloidea</taxon>
        <taxon>Ancylostomatidae</taxon>
        <taxon>Bunostominae</taxon>
        <taxon>Necator</taxon>
    </lineage>
</organism>
<evidence type="ECO:0000259" key="1">
    <source>
        <dbReference type="Pfam" id="PF01051"/>
    </source>
</evidence>
<dbReference type="GO" id="GO:0006270">
    <property type="term" value="P:DNA replication initiation"/>
    <property type="evidence" value="ECO:0007669"/>
    <property type="project" value="InterPro"/>
</dbReference>
<evidence type="ECO:0000313" key="3">
    <source>
        <dbReference type="Proteomes" id="UP000053676"/>
    </source>
</evidence>
<dbReference type="EMBL" id="KI659329">
    <property type="protein sequence ID" value="ETN79819.1"/>
    <property type="molecule type" value="Genomic_DNA"/>
</dbReference>
<dbReference type="OrthoDB" id="5588792at2759"/>
<keyword evidence="3" id="KW-1185">Reference proteome</keyword>
<dbReference type="NCBIfam" id="NF038290">
    <property type="entry name" value="repM_Acin"/>
    <property type="match status" value="2"/>
</dbReference>
<dbReference type="SUPFAM" id="SSF46785">
    <property type="entry name" value="Winged helix' DNA-binding domain"/>
    <property type="match status" value="4"/>
</dbReference>
<protein>
    <submittedName>
        <fullName evidence="2">Initiator RepB protein</fullName>
    </submittedName>
</protein>
<dbReference type="Pfam" id="PF21205">
    <property type="entry name" value="Rep3_C"/>
    <property type="match status" value="2"/>
</dbReference>